<feature type="compositionally biased region" description="Polar residues" evidence="2">
    <location>
        <begin position="386"/>
        <end position="412"/>
    </location>
</feature>
<feature type="compositionally biased region" description="Basic and acidic residues" evidence="2">
    <location>
        <begin position="280"/>
        <end position="291"/>
    </location>
</feature>
<dbReference type="EMBL" id="KB201304">
    <property type="protein sequence ID" value="ESO97918.1"/>
    <property type="molecule type" value="Genomic_DNA"/>
</dbReference>
<evidence type="ECO:0000256" key="2">
    <source>
        <dbReference type="SAM" id="MobiDB-lite"/>
    </source>
</evidence>
<feature type="compositionally biased region" description="Polar residues" evidence="2">
    <location>
        <begin position="56"/>
        <end position="70"/>
    </location>
</feature>
<feature type="region of interest" description="Disordered" evidence="2">
    <location>
        <begin position="1"/>
        <end position="249"/>
    </location>
</feature>
<feature type="compositionally biased region" description="Basic and acidic residues" evidence="2">
    <location>
        <begin position="590"/>
        <end position="603"/>
    </location>
</feature>
<organism evidence="3 4">
    <name type="scientific">Lottia gigantea</name>
    <name type="common">Giant owl limpet</name>
    <dbReference type="NCBI Taxonomy" id="225164"/>
    <lineage>
        <taxon>Eukaryota</taxon>
        <taxon>Metazoa</taxon>
        <taxon>Spiralia</taxon>
        <taxon>Lophotrochozoa</taxon>
        <taxon>Mollusca</taxon>
        <taxon>Gastropoda</taxon>
        <taxon>Patellogastropoda</taxon>
        <taxon>Lottioidea</taxon>
        <taxon>Lottiidae</taxon>
        <taxon>Lottia</taxon>
    </lineage>
</organism>
<accession>V4A258</accession>
<feature type="compositionally biased region" description="Polar residues" evidence="2">
    <location>
        <begin position="561"/>
        <end position="573"/>
    </location>
</feature>
<feature type="compositionally biased region" description="Polar residues" evidence="2">
    <location>
        <begin position="540"/>
        <end position="551"/>
    </location>
</feature>
<dbReference type="OMA" id="MTMSNNR"/>
<feature type="region of interest" description="Disordered" evidence="2">
    <location>
        <begin position="967"/>
        <end position="987"/>
    </location>
</feature>
<feature type="compositionally biased region" description="Basic and acidic residues" evidence="2">
    <location>
        <begin position="1361"/>
        <end position="1373"/>
    </location>
</feature>
<feature type="region of interest" description="Disordered" evidence="2">
    <location>
        <begin position="466"/>
        <end position="509"/>
    </location>
</feature>
<dbReference type="OrthoDB" id="6288856at2759"/>
<feature type="compositionally biased region" description="Basic and acidic residues" evidence="2">
    <location>
        <begin position="117"/>
        <end position="133"/>
    </location>
</feature>
<gene>
    <name evidence="3" type="ORF">LOTGIDRAFT_228434</name>
</gene>
<dbReference type="RefSeq" id="XP_009051758.1">
    <property type="nucleotide sequence ID" value="XM_009053510.1"/>
</dbReference>
<dbReference type="HOGENOM" id="CLU_248953_0_0_1"/>
<feature type="compositionally biased region" description="Polar residues" evidence="2">
    <location>
        <begin position="735"/>
        <end position="745"/>
    </location>
</feature>
<feature type="compositionally biased region" description="Low complexity" evidence="2">
    <location>
        <begin position="1393"/>
        <end position="1405"/>
    </location>
</feature>
<sequence>MDEEEAELKTTEGAVSVAKDKEKPTGDTSSELSPKNSPRINGSEEDKERGIPDDNASVNKNFDTTDMSQNQDKDYGAVPLIEDPKYKSVVLNQNLQNGDKEETESEESTILQDPDGITDKEKDTNPDISKDMSGEANNLVENVPLEETEKIEDVSVSMPQLNSPAISPRSPIRSNDEDSGTKAGDNGPAIDENLANIDDRVYQKEEDTFQDEHQPGESPRDTSVNSPRTPLSGVASDQGGSFDAYSDEEDNSLIAQQLVNQVIDKAVDTVNDPDGTAAYDLDKSGENHHNGSVEGQYRPADDFGLDNQIDGGNNDISVTGKTTDPGDDPFNDELTNIFLQRGRGNGEESDGDDSQQQVVQPDDADGSRISVPAQQDDDNDTHQHLNKNPTNQFEDVSDIESFQQEATGNNENIPEETGRTEPSAQGETQTNGMFSSPEDGALLTEEDDMKDSQITDVLGVKECLIFETGEINKENKKSRIRSDSSSTASPVKPDSDPRIPNSPQGQEDKKVFKINKAALNDGGISIHPDGLNEMVHIASEQTGTEIRNPSDTPEHDEELVSDSQMLTHETFSPSPKAARHAPSFNIDNYNHIRKDLFTRRSGDEDQEEDYIPEQENKENIPESRSKKKSRNSPLGRPPAGRVVHQEDGSRYSPNVVSSPPSSGPIPGFNTMQEQQVNWLRMFKVLEDQHRTELKAQYAKHSQMIEQMQNTMETELKKQQNNIQRRLEAHRDALTETAQDESSSLSVYGYYTNDPGNLRRSPNRRSPRSGSDVYLSAARSPRADSYHSDSSDIDPLEIRRRMYTTGSSRAPAGIPGLADISDYSTLPSDSFHVKKTLDAEYDSTQTSILLSEAQRSPRSLLERPRSADGGERLLRGGVYSTPMPMSKGRSPQTVYDSGVLNDTIYRTGSGTKPSKTTELQYQGHGDIGTDVNEESLYSSNVKLREKHAKHVADLKAYYEEEIQALRSALSSSHSNKETPNERILKEDNQDLRRRCEDLTDELDDANNCIRDLEQKIQGLEIRANDYSDRYKDSQVTVLTLKTRLEELHSYAKERDHMLDSLEQKVKHQAIALQDSYKIQDELQQTSKHDQMALQRTLCKYEDLDKEYRLLKESFISKERSLYDARAEISDLNKTVSRLELKNKQLMRENDNLLHKSAIAMNMSSAKTNYEESYSLPEQSSEQFTSYMSNHYDKNTGPKRHDNYQDSSHYNEYNLKVDLPDKPKNTRVSPLIKAEQELIKLQTNTNLSDNLDFKTQKKFYGSDNNYPPCNRDIASGSRIDIKAPGKNGDMSPGTRATWNKGQPKRSNLKAPVKDMSTPSRFDVSVKEVGGNGKEKKKVVQIQEKNRTRSPRNGSNSPAPVRTVGDEVSRKLNGVDETLDKIRQGEVINNWKGDNSSQISSTSFSTKTESVPVQAMTREERIKERLQMIQQQEKRYDELTIEKRQLESALNRIPIHGRVGRKSITEKDDLEKKLEKVEHELGSVRMSLRKYQVLKSSR</sequence>
<proteinExistence type="predicted"/>
<feature type="compositionally biased region" description="Basic and acidic residues" evidence="2">
    <location>
        <begin position="614"/>
        <end position="624"/>
    </location>
</feature>
<dbReference type="InterPro" id="IPR026636">
    <property type="entry name" value="MPHOSPH9"/>
</dbReference>
<feature type="compositionally biased region" description="Basic and acidic residues" evidence="2">
    <location>
        <begin position="973"/>
        <end position="987"/>
    </location>
</feature>
<feature type="region of interest" description="Disordered" evidence="2">
    <location>
        <begin position="540"/>
        <end position="669"/>
    </location>
</feature>
<reference evidence="3 4" key="1">
    <citation type="journal article" date="2013" name="Nature">
        <title>Insights into bilaterian evolution from three spiralian genomes.</title>
        <authorList>
            <person name="Simakov O."/>
            <person name="Marletaz F."/>
            <person name="Cho S.J."/>
            <person name="Edsinger-Gonzales E."/>
            <person name="Havlak P."/>
            <person name="Hellsten U."/>
            <person name="Kuo D.H."/>
            <person name="Larsson T."/>
            <person name="Lv J."/>
            <person name="Arendt D."/>
            <person name="Savage R."/>
            <person name="Osoegawa K."/>
            <person name="de Jong P."/>
            <person name="Grimwood J."/>
            <person name="Chapman J.A."/>
            <person name="Shapiro H."/>
            <person name="Aerts A."/>
            <person name="Otillar R.P."/>
            <person name="Terry A.Y."/>
            <person name="Boore J.L."/>
            <person name="Grigoriev I.V."/>
            <person name="Lindberg D.R."/>
            <person name="Seaver E.C."/>
            <person name="Weisblat D.A."/>
            <person name="Putnam N.H."/>
            <person name="Rokhsar D.S."/>
        </authorList>
    </citation>
    <scope>NUCLEOTIDE SEQUENCE [LARGE SCALE GENOMIC DNA]</scope>
</reference>
<feature type="coiled-coil region" evidence="1">
    <location>
        <begin position="1419"/>
        <end position="1484"/>
    </location>
</feature>
<dbReference type="GO" id="GO:0005814">
    <property type="term" value="C:centriole"/>
    <property type="evidence" value="ECO:0007669"/>
    <property type="project" value="TreeGrafter"/>
</dbReference>
<feature type="compositionally biased region" description="Basic and acidic residues" evidence="2">
    <location>
        <begin position="42"/>
        <end position="52"/>
    </location>
</feature>
<feature type="region of interest" description="Disordered" evidence="2">
    <location>
        <begin position="1388"/>
        <end position="1407"/>
    </location>
</feature>
<feature type="region of interest" description="Disordered" evidence="2">
    <location>
        <begin position="1278"/>
        <end position="1373"/>
    </location>
</feature>
<evidence type="ECO:0000313" key="3">
    <source>
        <dbReference type="EMBL" id="ESO97918.1"/>
    </source>
</evidence>
<dbReference type="STRING" id="225164.V4A258"/>
<feature type="coiled-coil region" evidence="1">
    <location>
        <begin position="690"/>
        <end position="732"/>
    </location>
</feature>
<feature type="region of interest" description="Disordered" evidence="2">
    <location>
        <begin position="852"/>
        <end position="894"/>
    </location>
</feature>
<dbReference type="KEGG" id="lgi:LOTGIDRAFT_228434"/>
<dbReference type="PANTHER" id="PTHR14926:SF1">
    <property type="entry name" value="M-PHASE PHOSPHOPROTEIN 9"/>
    <property type="match status" value="1"/>
</dbReference>
<feature type="compositionally biased region" description="Low complexity" evidence="2">
    <location>
        <begin position="163"/>
        <end position="173"/>
    </location>
</feature>
<dbReference type="GeneID" id="20247664"/>
<dbReference type="CTD" id="20247664"/>
<protein>
    <submittedName>
        <fullName evidence="3">Uncharacterized protein</fullName>
    </submittedName>
</protein>
<feature type="compositionally biased region" description="Polar residues" evidence="2">
    <location>
        <begin position="26"/>
        <end position="40"/>
    </location>
</feature>
<name>V4A258_LOTGI</name>
<keyword evidence="1" id="KW-0175">Coiled coil</keyword>
<feature type="compositionally biased region" description="Basic and acidic residues" evidence="2">
    <location>
        <begin position="859"/>
        <end position="873"/>
    </location>
</feature>
<feature type="compositionally biased region" description="Low complexity" evidence="2">
    <location>
        <begin position="652"/>
        <end position="667"/>
    </location>
</feature>
<feature type="compositionally biased region" description="Basic and acidic residues" evidence="2">
    <location>
        <begin position="197"/>
        <end position="220"/>
    </location>
</feature>
<evidence type="ECO:0000256" key="1">
    <source>
        <dbReference type="SAM" id="Coils"/>
    </source>
</evidence>
<feature type="compositionally biased region" description="Polar residues" evidence="2">
    <location>
        <begin position="420"/>
        <end position="434"/>
    </location>
</feature>
<feature type="compositionally biased region" description="Polar residues" evidence="2">
    <location>
        <begin position="310"/>
        <end position="322"/>
    </location>
</feature>
<keyword evidence="4" id="KW-1185">Reference proteome</keyword>
<feature type="region of interest" description="Disordered" evidence="2">
    <location>
        <begin position="269"/>
        <end position="452"/>
    </location>
</feature>
<feature type="coiled-coil region" evidence="1">
    <location>
        <begin position="1092"/>
        <end position="1154"/>
    </location>
</feature>
<feature type="region of interest" description="Disordered" evidence="2">
    <location>
        <begin position="733"/>
        <end position="792"/>
    </location>
</feature>
<evidence type="ECO:0000313" key="4">
    <source>
        <dbReference type="Proteomes" id="UP000030746"/>
    </source>
</evidence>
<dbReference type="PANTHER" id="PTHR14926">
    <property type="entry name" value="M-PHASE PHOSPHOPROTEIN 9"/>
    <property type="match status" value="1"/>
</dbReference>
<feature type="compositionally biased region" description="Basic and acidic residues" evidence="2">
    <location>
        <begin position="470"/>
        <end position="482"/>
    </location>
</feature>
<dbReference type="Proteomes" id="UP000030746">
    <property type="component" value="Unassembled WGS sequence"/>
</dbReference>
<feature type="compositionally biased region" description="Basic and acidic residues" evidence="2">
    <location>
        <begin position="780"/>
        <end position="792"/>
    </location>
</feature>